<dbReference type="OrthoDB" id="5772048at2"/>
<evidence type="ECO:0000313" key="4">
    <source>
        <dbReference type="Proteomes" id="UP000004374"/>
    </source>
</evidence>
<reference evidence="3 4" key="1">
    <citation type="journal article" date="2012" name="J. Bacteriol.">
        <title>Genome Sequence of the Protease-Producing Bacterium Rheinheimera nanhaiensis E407-8T, Isolated from Deep-Sea Sediment of the South China Sea.</title>
        <authorList>
            <person name="Zhang X.-Y."/>
            <person name="Zhang Y.-J."/>
            <person name="Qin Q.-L."/>
            <person name="Xie B.-B."/>
            <person name="Chen X.-L."/>
            <person name="Zhou B.-C."/>
            <person name="Zhang Y.-Z."/>
        </authorList>
    </citation>
    <scope>NUCLEOTIDE SEQUENCE [LARGE SCALE GENOMIC DNA]</scope>
    <source>
        <strain evidence="3 4">E407-8</strain>
    </source>
</reference>
<gene>
    <name evidence="3" type="ORF">RNAN_3206</name>
</gene>
<accession>I1E1K9</accession>
<protein>
    <recommendedName>
        <fullName evidence="5">DUF2897 domain-containing protein</fullName>
    </recommendedName>
</protein>
<dbReference type="EMBL" id="BAFK01000023">
    <property type="protein sequence ID" value="GAB60187.1"/>
    <property type="molecule type" value="Genomic_DNA"/>
</dbReference>
<evidence type="ECO:0000313" key="3">
    <source>
        <dbReference type="EMBL" id="GAB60187.1"/>
    </source>
</evidence>
<dbReference type="RefSeq" id="WP_008223514.1">
    <property type="nucleotide sequence ID" value="NZ_BAFK01000023.1"/>
</dbReference>
<feature type="region of interest" description="Disordered" evidence="1">
    <location>
        <begin position="37"/>
        <end position="69"/>
    </location>
</feature>
<evidence type="ECO:0008006" key="5">
    <source>
        <dbReference type="Google" id="ProtNLM"/>
    </source>
</evidence>
<feature type="compositionally biased region" description="Polar residues" evidence="1">
    <location>
        <begin position="46"/>
        <end position="69"/>
    </location>
</feature>
<dbReference type="STRING" id="562729.RNAN_3206"/>
<evidence type="ECO:0000256" key="2">
    <source>
        <dbReference type="SAM" id="Phobius"/>
    </source>
</evidence>
<keyword evidence="2" id="KW-1133">Transmembrane helix</keyword>
<comment type="caution">
    <text evidence="3">The sequence shown here is derived from an EMBL/GenBank/DDBJ whole genome shotgun (WGS) entry which is preliminary data.</text>
</comment>
<name>I1E1K9_9GAMM</name>
<dbReference type="AlphaFoldDB" id="I1E1K9"/>
<keyword evidence="4" id="KW-1185">Reference proteome</keyword>
<dbReference type="InterPro" id="IPR021550">
    <property type="entry name" value="DUF2897"/>
</dbReference>
<feature type="transmembrane region" description="Helical" evidence="2">
    <location>
        <begin position="6"/>
        <end position="23"/>
    </location>
</feature>
<keyword evidence="2" id="KW-0472">Membrane</keyword>
<dbReference type="Proteomes" id="UP000004374">
    <property type="component" value="Unassembled WGS sequence"/>
</dbReference>
<sequence>MNWPLFWALLLAFGVVISNILLVKHLAKIKLPPAKVNAGADKTKKAQQIAQTETTQHPAQHDQTPSNPE</sequence>
<evidence type="ECO:0000256" key="1">
    <source>
        <dbReference type="SAM" id="MobiDB-lite"/>
    </source>
</evidence>
<organism evidence="3 4">
    <name type="scientific">Rheinheimera nanhaiensis E407-8</name>
    <dbReference type="NCBI Taxonomy" id="562729"/>
    <lineage>
        <taxon>Bacteria</taxon>
        <taxon>Pseudomonadati</taxon>
        <taxon>Pseudomonadota</taxon>
        <taxon>Gammaproteobacteria</taxon>
        <taxon>Chromatiales</taxon>
        <taxon>Chromatiaceae</taxon>
        <taxon>Rheinheimera</taxon>
    </lineage>
</organism>
<dbReference type="Pfam" id="PF11446">
    <property type="entry name" value="DUF2897"/>
    <property type="match status" value="1"/>
</dbReference>
<proteinExistence type="predicted"/>
<keyword evidence="2" id="KW-0812">Transmembrane</keyword>